<dbReference type="InterPro" id="IPR036397">
    <property type="entry name" value="RNaseH_sf"/>
</dbReference>
<dbReference type="AlphaFoldDB" id="A0AAW0F7K2"/>
<evidence type="ECO:0000313" key="2">
    <source>
        <dbReference type="Proteomes" id="UP001430356"/>
    </source>
</evidence>
<dbReference type="GO" id="GO:0003676">
    <property type="term" value="F:nucleic acid binding"/>
    <property type="evidence" value="ECO:0007669"/>
    <property type="project" value="InterPro"/>
</dbReference>
<evidence type="ECO:0000313" key="1">
    <source>
        <dbReference type="EMBL" id="KAK7201326.1"/>
    </source>
</evidence>
<accession>A0AAW0F7K2</accession>
<name>A0AAW0F7K2_9TRYP</name>
<dbReference type="Proteomes" id="UP001430356">
    <property type="component" value="Unassembled WGS sequence"/>
</dbReference>
<keyword evidence="2" id="KW-1185">Reference proteome</keyword>
<sequence length="170" mass="19178">MARLNRGLISLQDPANLPPSALRQLHAWWETAQANAPRRIRRSQGQKPRFDVYSDATPDGWGAVCIDRETKSTVILGARWPQRANNINAAETRAIAMAFSELRHRFPPRSKIHLYVDNTSALASVRQHRARSYAVNEELHRLLPYLEQFDVTASYIASADNPADAPSRAH</sequence>
<proteinExistence type="predicted"/>
<dbReference type="InterPro" id="IPR052055">
    <property type="entry name" value="Hepadnavirus_pol/RT"/>
</dbReference>
<evidence type="ECO:0008006" key="3">
    <source>
        <dbReference type="Google" id="ProtNLM"/>
    </source>
</evidence>
<dbReference type="PANTHER" id="PTHR33050:SF7">
    <property type="entry name" value="RIBONUCLEASE H"/>
    <property type="match status" value="1"/>
</dbReference>
<gene>
    <name evidence="1" type="ORF">NESM_000194800</name>
</gene>
<reference evidence="1 2" key="1">
    <citation type="journal article" date="2021" name="MBio">
        <title>A New Model Trypanosomatid, Novymonas esmeraldas: Genomic Perception of Its 'Candidatus Pandoraea novymonadis' Endosymbiont.</title>
        <authorList>
            <person name="Zakharova A."/>
            <person name="Saura A."/>
            <person name="Butenko A."/>
            <person name="Podesvova L."/>
            <person name="Warmusova S."/>
            <person name="Kostygov A.Y."/>
            <person name="Nenarokova A."/>
            <person name="Lukes J."/>
            <person name="Opperdoes F.R."/>
            <person name="Yurchenko V."/>
        </authorList>
    </citation>
    <scope>NUCLEOTIDE SEQUENCE [LARGE SCALE GENOMIC DNA]</scope>
    <source>
        <strain evidence="1 2">E262AT.01</strain>
    </source>
</reference>
<dbReference type="EMBL" id="JAECZO010000014">
    <property type="protein sequence ID" value="KAK7201326.1"/>
    <property type="molecule type" value="Genomic_DNA"/>
</dbReference>
<protein>
    <recommendedName>
        <fullName evidence="3">RNase H type-1 domain-containing protein</fullName>
    </recommendedName>
</protein>
<comment type="caution">
    <text evidence="1">The sequence shown here is derived from an EMBL/GenBank/DDBJ whole genome shotgun (WGS) entry which is preliminary data.</text>
</comment>
<dbReference type="CDD" id="cd09275">
    <property type="entry name" value="RNase_HI_RT_DIRS1"/>
    <property type="match status" value="1"/>
</dbReference>
<dbReference type="PANTHER" id="PTHR33050">
    <property type="entry name" value="REVERSE TRANSCRIPTASE DOMAIN-CONTAINING PROTEIN"/>
    <property type="match status" value="1"/>
</dbReference>
<dbReference type="Gene3D" id="3.30.420.10">
    <property type="entry name" value="Ribonuclease H-like superfamily/Ribonuclease H"/>
    <property type="match status" value="1"/>
</dbReference>
<organism evidence="1 2">
    <name type="scientific">Novymonas esmeraldas</name>
    <dbReference type="NCBI Taxonomy" id="1808958"/>
    <lineage>
        <taxon>Eukaryota</taxon>
        <taxon>Discoba</taxon>
        <taxon>Euglenozoa</taxon>
        <taxon>Kinetoplastea</taxon>
        <taxon>Metakinetoplastina</taxon>
        <taxon>Trypanosomatida</taxon>
        <taxon>Trypanosomatidae</taxon>
        <taxon>Novymonas</taxon>
    </lineage>
</organism>